<evidence type="ECO:0000256" key="3">
    <source>
        <dbReference type="SAM" id="MobiDB-lite"/>
    </source>
</evidence>
<evidence type="ECO:0000256" key="1">
    <source>
        <dbReference type="ARBA" id="ARBA00006461"/>
    </source>
</evidence>
<feature type="compositionally biased region" description="Basic and acidic residues" evidence="3">
    <location>
        <begin position="124"/>
        <end position="155"/>
    </location>
</feature>
<feature type="compositionally biased region" description="Polar residues" evidence="3">
    <location>
        <begin position="176"/>
        <end position="185"/>
    </location>
</feature>
<gene>
    <name evidence="4" type="ORF">PHISCL_07400</name>
</gene>
<comment type="caution">
    <text evidence="4">The sequence shown here is derived from an EMBL/GenBank/DDBJ whole genome shotgun (WGS) entry which is preliminary data.</text>
</comment>
<keyword evidence="2" id="KW-0175">Coiled coil</keyword>
<name>A0A3A2ZFY2_9EURO</name>
<feature type="compositionally biased region" description="Acidic residues" evidence="3">
    <location>
        <begin position="219"/>
        <end position="253"/>
    </location>
</feature>
<dbReference type="EMBL" id="MVGC01000323">
    <property type="protein sequence ID" value="RJE20267.1"/>
    <property type="molecule type" value="Genomic_DNA"/>
</dbReference>
<dbReference type="SMART" id="SM00784">
    <property type="entry name" value="SPT2"/>
    <property type="match status" value="1"/>
</dbReference>
<dbReference type="Pfam" id="PF08243">
    <property type="entry name" value="SPT2"/>
    <property type="match status" value="1"/>
</dbReference>
<comment type="similarity">
    <text evidence="1">Belongs to the SPT2 family.</text>
</comment>
<sequence length="293" mass="32144">MSSSAANPISRKPTTAALPERGDSATGTKRKAEDQLQRQPKPGNQIPSRTTTPKPSTTSTVPKPRPKPTSTAKPQSNTGTSTAQKPAPVSKPPPKGSFADLMAKAKELHQNAPTNVGTLKHQALPKERLSKTERKKRIMEARMKEKDVRSGKKDTASSVGGAAAARKREPEELSYKGTSRPTQTAEPVYRGTAGLPSRRGPNDRRAQYAKRSRMNEYLGTDEEDEGDYADDYDDYYSESSDMEAGLDDVEQEESSALKAAQKEDEEEWKAEQAAKRAKMERRKKLAALSSKAR</sequence>
<dbReference type="Proteomes" id="UP000266188">
    <property type="component" value="Unassembled WGS sequence"/>
</dbReference>
<feature type="region of interest" description="Disordered" evidence="3">
    <location>
        <begin position="1"/>
        <end position="293"/>
    </location>
</feature>
<dbReference type="InterPro" id="IPR013256">
    <property type="entry name" value="Chromatin_SPT2"/>
</dbReference>
<feature type="compositionally biased region" description="Basic residues" evidence="3">
    <location>
        <begin position="275"/>
        <end position="285"/>
    </location>
</feature>
<dbReference type="STRING" id="2070753.A0A3A2ZFY2"/>
<organism evidence="4 5">
    <name type="scientific">Aspergillus sclerotialis</name>
    <dbReference type="NCBI Taxonomy" id="2070753"/>
    <lineage>
        <taxon>Eukaryota</taxon>
        <taxon>Fungi</taxon>
        <taxon>Dikarya</taxon>
        <taxon>Ascomycota</taxon>
        <taxon>Pezizomycotina</taxon>
        <taxon>Eurotiomycetes</taxon>
        <taxon>Eurotiomycetidae</taxon>
        <taxon>Eurotiales</taxon>
        <taxon>Aspergillaceae</taxon>
        <taxon>Aspergillus</taxon>
        <taxon>Aspergillus subgen. Polypaecilum</taxon>
    </lineage>
</organism>
<evidence type="ECO:0000256" key="2">
    <source>
        <dbReference type="ARBA" id="ARBA00023054"/>
    </source>
</evidence>
<dbReference type="AlphaFoldDB" id="A0A3A2ZFY2"/>
<feature type="compositionally biased region" description="Low complexity" evidence="3">
    <location>
        <begin position="47"/>
        <end position="62"/>
    </location>
</feature>
<accession>A0A3A2ZFY2</accession>
<protein>
    <recommendedName>
        <fullName evidence="6">SPT2 chromatin protein</fullName>
    </recommendedName>
</protein>
<dbReference type="OrthoDB" id="5430658at2759"/>
<evidence type="ECO:0000313" key="4">
    <source>
        <dbReference type="EMBL" id="RJE20267.1"/>
    </source>
</evidence>
<proteinExistence type="inferred from homology"/>
<evidence type="ECO:0000313" key="5">
    <source>
        <dbReference type="Proteomes" id="UP000266188"/>
    </source>
</evidence>
<feature type="compositionally biased region" description="Polar residues" evidence="3">
    <location>
        <begin position="72"/>
        <end position="84"/>
    </location>
</feature>
<reference evidence="5" key="1">
    <citation type="submission" date="2017-02" db="EMBL/GenBank/DDBJ databases">
        <authorList>
            <person name="Tafer H."/>
            <person name="Lopandic K."/>
        </authorList>
    </citation>
    <scope>NUCLEOTIDE SEQUENCE [LARGE SCALE GENOMIC DNA]</scope>
    <source>
        <strain evidence="5">CBS 366.77</strain>
    </source>
</reference>
<keyword evidence="5" id="KW-1185">Reference proteome</keyword>
<evidence type="ECO:0008006" key="6">
    <source>
        <dbReference type="Google" id="ProtNLM"/>
    </source>
</evidence>